<keyword evidence="7" id="KW-0804">Transcription</keyword>
<dbReference type="AlphaFoldDB" id="A0A4Q9DUL3"/>
<dbReference type="Pfam" id="PF00072">
    <property type="entry name" value="Response_reg"/>
    <property type="match status" value="1"/>
</dbReference>
<dbReference type="PROSITE" id="PS01124">
    <property type="entry name" value="HTH_ARAC_FAMILY_2"/>
    <property type="match status" value="1"/>
</dbReference>
<proteinExistence type="predicted"/>
<feature type="modified residue" description="4-aspartylphosphate" evidence="8">
    <location>
        <position position="59"/>
    </location>
</feature>
<keyword evidence="6" id="KW-0238">DNA-binding</keyword>
<evidence type="ECO:0000256" key="5">
    <source>
        <dbReference type="ARBA" id="ARBA00023015"/>
    </source>
</evidence>
<dbReference type="GO" id="GO:0003700">
    <property type="term" value="F:DNA-binding transcription factor activity"/>
    <property type="evidence" value="ECO:0007669"/>
    <property type="project" value="InterPro"/>
</dbReference>
<dbReference type="Gene3D" id="1.10.10.60">
    <property type="entry name" value="Homeodomain-like"/>
    <property type="match status" value="2"/>
</dbReference>
<gene>
    <name evidence="11" type="ORF">EYB31_05520</name>
</gene>
<comment type="subcellular location">
    <subcellularLocation>
        <location evidence="1">Cytoplasm</location>
    </subcellularLocation>
</comment>
<dbReference type="Pfam" id="PF12833">
    <property type="entry name" value="HTH_18"/>
    <property type="match status" value="1"/>
</dbReference>
<evidence type="ECO:0000256" key="6">
    <source>
        <dbReference type="ARBA" id="ARBA00023125"/>
    </source>
</evidence>
<dbReference type="GO" id="GO:0043565">
    <property type="term" value="F:sequence-specific DNA binding"/>
    <property type="evidence" value="ECO:0007669"/>
    <property type="project" value="InterPro"/>
</dbReference>
<dbReference type="PROSITE" id="PS50110">
    <property type="entry name" value="RESPONSE_REGULATORY"/>
    <property type="match status" value="1"/>
</dbReference>
<dbReference type="PANTHER" id="PTHR42713">
    <property type="entry name" value="HISTIDINE KINASE-RELATED"/>
    <property type="match status" value="1"/>
</dbReference>
<dbReference type="SUPFAM" id="SSF52172">
    <property type="entry name" value="CheY-like"/>
    <property type="match status" value="1"/>
</dbReference>
<protein>
    <submittedName>
        <fullName evidence="11">Response regulator</fullName>
    </submittedName>
</protein>
<evidence type="ECO:0000313" key="11">
    <source>
        <dbReference type="EMBL" id="TBL80687.1"/>
    </source>
</evidence>
<dbReference type="InterPro" id="IPR011006">
    <property type="entry name" value="CheY-like_superfamily"/>
</dbReference>
<organism evidence="11 12">
    <name type="scientific">Paenibacillus thalictri</name>
    <dbReference type="NCBI Taxonomy" id="2527873"/>
    <lineage>
        <taxon>Bacteria</taxon>
        <taxon>Bacillati</taxon>
        <taxon>Bacillota</taxon>
        <taxon>Bacilli</taxon>
        <taxon>Bacillales</taxon>
        <taxon>Paenibacillaceae</taxon>
        <taxon>Paenibacillus</taxon>
    </lineage>
</organism>
<keyword evidence="2" id="KW-0963">Cytoplasm</keyword>
<sequence length="527" mass="59604">MREKTILKVLIVDDELPIRQRLLMYDWAACGVEIVGEAENGEVALDLCSKWLPDIVMTDIVMPVMNGLELLRVVSETFPDTKMILLTSHTDFEYVHQALKLGAVDYLVKMSLSQQELEQTVGKARARLEHEQSLRVHQQELVRKRLSRQFTQLLASADGNAGVYAEWLEMLKLTQVPFRFIRLFVMAEREDQLAVDEQVSFVLNTMEADTTGDPLSVRGASARDGLQSHAHGNMSWFPVHLGDYFIVAPMHMGQDDGLAAFAMQLVGAIQSTISERLTFLSGDIRVFSAVSDPVSTPEQLRDRFRETFYWLHDFFYQPKQTVFSGSLAPMQGMTSALQARLKAHLLRFSAGENVFVDYLRSGFAEWIASVRLYPNELKVFAAQLLSEWGAADDGKIEASVSLPELVSNMIYLLEASLKGQARPEVRKAKQIIDERLGESVTLAMVAEEVELSADYLGKLFQEQLGESFKDYLTRRRIERAAWLLRNSTMKVYAVAEAVGFPNYRYFSTLFRKVTGMSPTDVKRGEPE</sequence>
<evidence type="ECO:0000256" key="7">
    <source>
        <dbReference type="ARBA" id="ARBA00023163"/>
    </source>
</evidence>
<dbReference type="InterPro" id="IPR018062">
    <property type="entry name" value="HTH_AraC-typ_CS"/>
</dbReference>
<dbReference type="PANTHER" id="PTHR42713:SF3">
    <property type="entry name" value="TRANSCRIPTIONAL REGULATORY PROTEIN HPTR"/>
    <property type="match status" value="1"/>
</dbReference>
<dbReference type="InterPro" id="IPR018060">
    <property type="entry name" value="HTH_AraC"/>
</dbReference>
<evidence type="ECO:0000259" key="10">
    <source>
        <dbReference type="PROSITE" id="PS50110"/>
    </source>
</evidence>
<keyword evidence="5" id="KW-0805">Transcription regulation</keyword>
<dbReference type="SMART" id="SM00448">
    <property type="entry name" value="REC"/>
    <property type="match status" value="1"/>
</dbReference>
<feature type="domain" description="HTH araC/xylS-type" evidence="9">
    <location>
        <begin position="426"/>
        <end position="524"/>
    </location>
</feature>
<evidence type="ECO:0000313" key="12">
    <source>
        <dbReference type="Proteomes" id="UP000293142"/>
    </source>
</evidence>
<evidence type="ECO:0000256" key="4">
    <source>
        <dbReference type="ARBA" id="ARBA00023012"/>
    </source>
</evidence>
<dbReference type="SMART" id="SM00342">
    <property type="entry name" value="HTH_ARAC"/>
    <property type="match status" value="1"/>
</dbReference>
<keyword evidence="3 8" id="KW-0597">Phosphoprotein</keyword>
<name>A0A4Q9DUL3_9BACL</name>
<dbReference type="GO" id="GO:0005737">
    <property type="term" value="C:cytoplasm"/>
    <property type="evidence" value="ECO:0007669"/>
    <property type="project" value="UniProtKB-SubCell"/>
</dbReference>
<dbReference type="InterPro" id="IPR001789">
    <property type="entry name" value="Sig_transdc_resp-reg_receiver"/>
</dbReference>
<dbReference type="OrthoDB" id="2575283at2"/>
<dbReference type="GO" id="GO:0000160">
    <property type="term" value="P:phosphorelay signal transduction system"/>
    <property type="evidence" value="ECO:0007669"/>
    <property type="project" value="UniProtKB-KW"/>
</dbReference>
<evidence type="ECO:0000256" key="3">
    <source>
        <dbReference type="ARBA" id="ARBA00022553"/>
    </source>
</evidence>
<dbReference type="SUPFAM" id="SSF46689">
    <property type="entry name" value="Homeodomain-like"/>
    <property type="match status" value="2"/>
</dbReference>
<evidence type="ECO:0000256" key="1">
    <source>
        <dbReference type="ARBA" id="ARBA00004496"/>
    </source>
</evidence>
<dbReference type="InterPro" id="IPR051552">
    <property type="entry name" value="HptR"/>
</dbReference>
<reference evidence="11 12" key="1">
    <citation type="submission" date="2019-02" db="EMBL/GenBank/DDBJ databases">
        <title>Paenibacillus sp. nov., isolated from surface-sterilized tissue of Thalictrum simplex L.</title>
        <authorList>
            <person name="Tuo L."/>
        </authorList>
    </citation>
    <scope>NUCLEOTIDE SEQUENCE [LARGE SCALE GENOMIC DNA]</scope>
    <source>
        <strain evidence="11 12">N2SHLJ1</strain>
    </source>
</reference>
<dbReference type="InterPro" id="IPR009057">
    <property type="entry name" value="Homeodomain-like_sf"/>
</dbReference>
<accession>A0A4Q9DUL3</accession>
<evidence type="ECO:0000256" key="2">
    <source>
        <dbReference type="ARBA" id="ARBA00022490"/>
    </source>
</evidence>
<dbReference type="CDD" id="cd17536">
    <property type="entry name" value="REC_YesN-like"/>
    <property type="match status" value="1"/>
</dbReference>
<evidence type="ECO:0000256" key="8">
    <source>
        <dbReference type="PROSITE-ProRule" id="PRU00169"/>
    </source>
</evidence>
<keyword evidence="4" id="KW-0902">Two-component regulatory system</keyword>
<dbReference type="EMBL" id="SIRE01000004">
    <property type="protein sequence ID" value="TBL80687.1"/>
    <property type="molecule type" value="Genomic_DNA"/>
</dbReference>
<comment type="caution">
    <text evidence="11">The sequence shown here is derived from an EMBL/GenBank/DDBJ whole genome shotgun (WGS) entry which is preliminary data.</text>
</comment>
<dbReference type="Proteomes" id="UP000293142">
    <property type="component" value="Unassembled WGS sequence"/>
</dbReference>
<dbReference type="PROSITE" id="PS00041">
    <property type="entry name" value="HTH_ARAC_FAMILY_1"/>
    <property type="match status" value="1"/>
</dbReference>
<dbReference type="RefSeq" id="WP_131012288.1">
    <property type="nucleotide sequence ID" value="NZ_SIRE01000004.1"/>
</dbReference>
<dbReference type="Gene3D" id="3.40.50.2300">
    <property type="match status" value="1"/>
</dbReference>
<evidence type="ECO:0000259" key="9">
    <source>
        <dbReference type="PROSITE" id="PS01124"/>
    </source>
</evidence>
<keyword evidence="12" id="KW-1185">Reference proteome</keyword>
<feature type="domain" description="Response regulatory" evidence="10">
    <location>
        <begin position="8"/>
        <end position="124"/>
    </location>
</feature>